<comment type="caution">
    <text evidence="1">The sequence shown here is derived from an EMBL/GenBank/DDBJ whole genome shotgun (WGS) entry which is preliminary data.</text>
</comment>
<gene>
    <name evidence="1" type="ORF">ACFOGI_05435</name>
</gene>
<evidence type="ECO:0000313" key="2">
    <source>
        <dbReference type="Proteomes" id="UP001595279"/>
    </source>
</evidence>
<evidence type="ECO:0000313" key="1">
    <source>
        <dbReference type="EMBL" id="MFC3039687.1"/>
    </source>
</evidence>
<proteinExistence type="predicted"/>
<accession>A0ABV7CTM3</accession>
<keyword evidence="2" id="KW-1185">Reference proteome</keyword>
<dbReference type="RefSeq" id="WP_390269616.1">
    <property type="nucleotide sequence ID" value="NZ_JBHRSA010000020.1"/>
</dbReference>
<reference evidence="2" key="1">
    <citation type="journal article" date="2019" name="Int. J. Syst. Evol. Microbiol.">
        <title>The Global Catalogue of Microorganisms (GCM) 10K type strain sequencing project: providing services to taxonomists for standard genome sequencing and annotation.</title>
        <authorList>
            <consortium name="The Broad Institute Genomics Platform"/>
            <consortium name="The Broad Institute Genome Sequencing Center for Infectious Disease"/>
            <person name="Wu L."/>
            <person name="Ma J."/>
        </authorList>
    </citation>
    <scope>NUCLEOTIDE SEQUENCE [LARGE SCALE GENOMIC DNA]</scope>
    <source>
        <strain evidence="2">KCTC 13128</strain>
    </source>
</reference>
<organism evidence="1 2">
    <name type="scientific">Virgibacillus xinjiangensis</name>
    <dbReference type="NCBI Taxonomy" id="393090"/>
    <lineage>
        <taxon>Bacteria</taxon>
        <taxon>Bacillati</taxon>
        <taxon>Bacillota</taxon>
        <taxon>Bacilli</taxon>
        <taxon>Bacillales</taxon>
        <taxon>Bacillaceae</taxon>
        <taxon>Virgibacillus</taxon>
    </lineage>
</organism>
<dbReference type="Proteomes" id="UP001595279">
    <property type="component" value="Unassembled WGS sequence"/>
</dbReference>
<name>A0ABV7CTM3_9BACI</name>
<dbReference type="EMBL" id="JBHRSA010000020">
    <property type="protein sequence ID" value="MFC3039687.1"/>
    <property type="molecule type" value="Genomic_DNA"/>
</dbReference>
<sequence length="47" mass="5492">MNNGIQLEDEHNELGLHLTKQVQKELKGQYRVSFSPSTFARRYANEN</sequence>
<protein>
    <submittedName>
        <fullName evidence="1">Uncharacterized protein</fullName>
    </submittedName>
</protein>